<name>A0ABY7PZR9_9ACTN</name>
<gene>
    <name evidence="1" type="ORF">O1G21_08250</name>
</gene>
<dbReference type="RefSeq" id="WP_270142095.1">
    <property type="nucleotide sequence ID" value="NZ_CP115450.1"/>
</dbReference>
<organism evidence="1 2">
    <name type="scientific">Kitasatospora cathayae</name>
    <dbReference type="NCBI Taxonomy" id="3004092"/>
    <lineage>
        <taxon>Bacteria</taxon>
        <taxon>Bacillati</taxon>
        <taxon>Actinomycetota</taxon>
        <taxon>Actinomycetes</taxon>
        <taxon>Kitasatosporales</taxon>
        <taxon>Streptomycetaceae</taxon>
        <taxon>Kitasatospora</taxon>
    </lineage>
</organism>
<evidence type="ECO:0000313" key="2">
    <source>
        <dbReference type="Proteomes" id="UP001212821"/>
    </source>
</evidence>
<proteinExistence type="predicted"/>
<protein>
    <submittedName>
        <fullName evidence="1">Uncharacterized protein</fullName>
    </submittedName>
</protein>
<sequence>MELVAAPPARWHLPLQDGALLELWADEYGVEHGAYEFSVLVRATEQEQAEIVARTPADPRRVMVVVARLPTGSVQDVHTASKPSRDGACVCRPFSWAE</sequence>
<keyword evidence="2" id="KW-1185">Reference proteome</keyword>
<accession>A0ABY7PZR9</accession>
<evidence type="ECO:0000313" key="1">
    <source>
        <dbReference type="EMBL" id="WBP85835.1"/>
    </source>
</evidence>
<reference evidence="2" key="1">
    <citation type="submission" date="2022-12" db="EMBL/GenBank/DDBJ databases">
        <authorList>
            <person name="Mo P."/>
        </authorList>
    </citation>
    <scope>NUCLEOTIDE SEQUENCE [LARGE SCALE GENOMIC DNA]</scope>
    <source>
        <strain evidence="2">HUAS 3-15</strain>
    </source>
</reference>
<dbReference type="Proteomes" id="UP001212821">
    <property type="component" value="Chromosome"/>
</dbReference>
<dbReference type="EMBL" id="CP115450">
    <property type="protein sequence ID" value="WBP85835.1"/>
    <property type="molecule type" value="Genomic_DNA"/>
</dbReference>